<proteinExistence type="predicted"/>
<comment type="caution">
    <text evidence="2">The sequence shown here is derived from an EMBL/GenBank/DDBJ whole genome shotgun (WGS) entry which is preliminary data.</text>
</comment>
<feature type="region of interest" description="Disordered" evidence="1">
    <location>
        <begin position="29"/>
        <end position="108"/>
    </location>
</feature>
<evidence type="ECO:0000313" key="2">
    <source>
        <dbReference type="EMBL" id="GKV24597.1"/>
    </source>
</evidence>
<gene>
    <name evidence="2" type="ORF">SLEP1_g34187</name>
</gene>
<keyword evidence="3" id="KW-1185">Reference proteome</keyword>
<organism evidence="2 3">
    <name type="scientific">Rubroshorea leprosula</name>
    <dbReference type="NCBI Taxonomy" id="152421"/>
    <lineage>
        <taxon>Eukaryota</taxon>
        <taxon>Viridiplantae</taxon>
        <taxon>Streptophyta</taxon>
        <taxon>Embryophyta</taxon>
        <taxon>Tracheophyta</taxon>
        <taxon>Spermatophyta</taxon>
        <taxon>Magnoliopsida</taxon>
        <taxon>eudicotyledons</taxon>
        <taxon>Gunneridae</taxon>
        <taxon>Pentapetalae</taxon>
        <taxon>rosids</taxon>
        <taxon>malvids</taxon>
        <taxon>Malvales</taxon>
        <taxon>Dipterocarpaceae</taxon>
        <taxon>Rubroshorea</taxon>
    </lineage>
</organism>
<accession>A0AAV5KJ06</accession>
<protein>
    <recommendedName>
        <fullName evidence="4">BZIP domain-containing protein</fullName>
    </recommendedName>
</protein>
<dbReference type="PANTHER" id="PTHR35021:SF7">
    <property type="entry name" value="PROTEIN FB17, PUTATIVE-RELATED"/>
    <property type="match status" value="1"/>
</dbReference>
<dbReference type="AlphaFoldDB" id="A0AAV5KJ06"/>
<reference evidence="2 3" key="1">
    <citation type="journal article" date="2021" name="Commun. Biol.">
        <title>The genome of Shorea leprosula (Dipterocarpaceae) highlights the ecological relevance of drought in aseasonal tropical rainforests.</title>
        <authorList>
            <person name="Ng K.K.S."/>
            <person name="Kobayashi M.J."/>
            <person name="Fawcett J.A."/>
            <person name="Hatakeyama M."/>
            <person name="Paape T."/>
            <person name="Ng C.H."/>
            <person name="Ang C.C."/>
            <person name="Tnah L.H."/>
            <person name="Lee C.T."/>
            <person name="Nishiyama T."/>
            <person name="Sese J."/>
            <person name="O'Brien M.J."/>
            <person name="Copetti D."/>
            <person name="Mohd Noor M.I."/>
            <person name="Ong R.C."/>
            <person name="Putra M."/>
            <person name="Sireger I.Z."/>
            <person name="Indrioko S."/>
            <person name="Kosugi Y."/>
            <person name="Izuno A."/>
            <person name="Isagi Y."/>
            <person name="Lee S.L."/>
            <person name="Shimizu K.K."/>
        </authorList>
    </citation>
    <scope>NUCLEOTIDE SEQUENCE [LARGE SCALE GENOMIC DNA]</scope>
    <source>
        <strain evidence="2">214</strain>
    </source>
</reference>
<evidence type="ECO:0000313" key="3">
    <source>
        <dbReference type="Proteomes" id="UP001054252"/>
    </source>
</evidence>
<dbReference type="EMBL" id="BPVZ01000066">
    <property type="protein sequence ID" value="GKV24597.1"/>
    <property type="molecule type" value="Genomic_DNA"/>
</dbReference>
<name>A0AAV5KJ06_9ROSI</name>
<dbReference type="Proteomes" id="UP001054252">
    <property type="component" value="Unassembled WGS sequence"/>
</dbReference>
<dbReference type="PANTHER" id="PTHR35021">
    <property type="match status" value="1"/>
</dbReference>
<evidence type="ECO:0008006" key="4">
    <source>
        <dbReference type="Google" id="ProtNLM"/>
    </source>
</evidence>
<dbReference type="CDD" id="cd14688">
    <property type="entry name" value="bZIP_YAP"/>
    <property type="match status" value="1"/>
</dbReference>
<sequence length="382" mass="43255">MDDQGNMLRSSDSAEQFRCWLDSFLEDEETPELDKTNQIEVGPSQSLSLSQQATANLLEANNEAGPSNDSNQQRKRGRKAKLTEHERKENKRRSDKNHRAKKKQNVADLERQKAELSSMVQSMQKTLHEALMENQQLQFLADSLNTALQEHRKEVNKIKDCQDINPNCQEATSTDCDLLEDPELLKWLGPAIVSGATSSQTIICDTNAPATEFFRKLDADEMSNVKFQDFTDLDGEHGTVGRYQIPLSLVPTAVKIFKVYGDVCATSKMNSSITRNVYILFCATIKEMGDLSLEQVTEGKMLKWRDAIKDALRIEFEAEFAMEHLKKIACGYFGLKARSEVESIDIKISKLEAHLNGLKKRKVCIEIANEFDGKLVSEVLWR</sequence>
<evidence type="ECO:0000256" key="1">
    <source>
        <dbReference type="SAM" id="MobiDB-lite"/>
    </source>
</evidence>
<feature type="compositionally biased region" description="Low complexity" evidence="1">
    <location>
        <begin position="44"/>
        <end position="64"/>
    </location>
</feature>
<feature type="compositionally biased region" description="Basic residues" evidence="1">
    <location>
        <begin position="90"/>
        <end position="104"/>
    </location>
</feature>